<feature type="signal peptide" evidence="2">
    <location>
        <begin position="1"/>
        <end position="27"/>
    </location>
</feature>
<sequence length="338" mass="38477">MKRFLLNAATVVMLAASGLQDMVIASAAFTDSPGNGKSSGKSNTSQVLRERGDTKGILHQEDFVPMKGLQPREIWGQLKDLQPCVKSFLDKRAVLDEQIQLVTKTGKEREKAHSLNKITDLVQQLANLEAKVAEAEVAHERSWNALMAHYQNSSDEQRRLWKNFETAVKRIYHTGDVPRHSEILKAREELKVYEEKNSHAEAMTLVDSFLKADSGLPNLVRGRRRLNSLKDLYEHYEDGARPYILQRLLKQDSELEQMGRDRLSSAELLCQQRLEAHLTFRKGMERDYPEVVRALVSLYVRPWPLETYDDFFSTFPSEAIAATDFDQQQRAPGGAAFS</sequence>
<dbReference type="AlphaFoldDB" id="A0A4Q7DH86"/>
<dbReference type="EMBL" id="SCFB01000007">
    <property type="protein sequence ID" value="RZI45680.1"/>
    <property type="molecule type" value="Genomic_DNA"/>
</dbReference>
<keyword evidence="1" id="KW-0175">Coiled coil</keyword>
<dbReference type="Proteomes" id="UP000293550">
    <property type="component" value="Unassembled WGS sequence"/>
</dbReference>
<organism evidence="3 4">
    <name type="scientific">Candidatus Finniella inopinata</name>
    <dbReference type="NCBI Taxonomy" id="1696036"/>
    <lineage>
        <taxon>Bacteria</taxon>
        <taxon>Pseudomonadati</taxon>
        <taxon>Pseudomonadota</taxon>
        <taxon>Alphaproteobacteria</taxon>
        <taxon>Holosporales</taxon>
        <taxon>Candidatus Paracaedibacteraceae</taxon>
        <taxon>Candidatus Finniella</taxon>
    </lineage>
</organism>
<dbReference type="RefSeq" id="WP_130154261.1">
    <property type="nucleotide sequence ID" value="NZ_SCFB01000007.1"/>
</dbReference>
<evidence type="ECO:0000313" key="3">
    <source>
        <dbReference type="EMBL" id="RZI45680.1"/>
    </source>
</evidence>
<keyword evidence="2" id="KW-0732">Signal</keyword>
<feature type="chain" id="PRO_5021033318" evidence="2">
    <location>
        <begin position="28"/>
        <end position="338"/>
    </location>
</feature>
<evidence type="ECO:0000313" key="4">
    <source>
        <dbReference type="Proteomes" id="UP000293550"/>
    </source>
</evidence>
<comment type="caution">
    <text evidence="3">The sequence shown here is derived from an EMBL/GenBank/DDBJ whole genome shotgun (WGS) entry which is preliminary data.</text>
</comment>
<gene>
    <name evidence="3" type="ORF">EQU50_06150</name>
</gene>
<evidence type="ECO:0000256" key="1">
    <source>
        <dbReference type="SAM" id="Coils"/>
    </source>
</evidence>
<accession>A0A4Q7DH86</accession>
<evidence type="ECO:0000256" key="2">
    <source>
        <dbReference type="SAM" id="SignalP"/>
    </source>
</evidence>
<protein>
    <submittedName>
        <fullName evidence="3">Uncharacterized protein</fullName>
    </submittedName>
</protein>
<proteinExistence type="predicted"/>
<feature type="coiled-coil region" evidence="1">
    <location>
        <begin position="111"/>
        <end position="138"/>
    </location>
</feature>
<name>A0A4Q7DH86_9PROT</name>
<keyword evidence="4" id="KW-1185">Reference proteome</keyword>
<reference evidence="3 4" key="1">
    <citation type="submission" date="2018-10" db="EMBL/GenBank/DDBJ databases">
        <title>An updated phylogeny of the Alphaproteobacteria reveals that the parasitic Rickettsiales and Holosporales have independent origins.</title>
        <authorList>
            <person name="Munoz-Gomez S.A."/>
            <person name="Hess S."/>
            <person name="Burger G."/>
            <person name="Lang B.F."/>
            <person name="Susko E."/>
            <person name="Slamovits C.H."/>
            <person name="Roger A.J."/>
        </authorList>
    </citation>
    <scope>NUCLEOTIDE SEQUENCE [LARGE SCALE GENOMIC DNA]</scope>
    <source>
        <strain evidence="3">HOLO01</strain>
    </source>
</reference>